<dbReference type="AlphaFoldDB" id="A0A6M4IWP6"/>
<accession>A0A6M4IWP6</accession>
<dbReference type="Proteomes" id="UP000500938">
    <property type="component" value="Chromosome"/>
</dbReference>
<dbReference type="PROSITE" id="PS51819">
    <property type="entry name" value="VOC"/>
    <property type="match status" value="1"/>
</dbReference>
<dbReference type="KEGG" id="ggr:HKW67_14380"/>
<keyword evidence="3" id="KW-1185">Reference proteome</keyword>
<sequence length="135" mass="15433">MIRFAAIVPVLRVADVERCMAWYREILGFAVDPFPDVAPFEFCILRRDDAELMLRRAKAPIVRTPASHDWDVYLRLEGGELTALLDHARRRTPLVRGPELMPYGQIEFELEDPEGHRICVSEVLADVTGFPRAVD</sequence>
<evidence type="ECO:0000313" key="3">
    <source>
        <dbReference type="Proteomes" id="UP000500938"/>
    </source>
</evidence>
<dbReference type="RefSeq" id="WP_171226043.1">
    <property type="nucleotide sequence ID" value="NZ_CP053085.1"/>
</dbReference>
<dbReference type="InterPro" id="IPR004360">
    <property type="entry name" value="Glyas_Fos-R_dOase_dom"/>
</dbReference>
<organism evidence="2 3">
    <name type="scientific">Gemmatimonas groenlandica</name>
    <dbReference type="NCBI Taxonomy" id="2732249"/>
    <lineage>
        <taxon>Bacteria</taxon>
        <taxon>Pseudomonadati</taxon>
        <taxon>Gemmatimonadota</taxon>
        <taxon>Gemmatimonadia</taxon>
        <taxon>Gemmatimonadales</taxon>
        <taxon>Gemmatimonadaceae</taxon>
        <taxon>Gemmatimonas</taxon>
    </lineage>
</organism>
<dbReference type="InterPro" id="IPR037523">
    <property type="entry name" value="VOC_core"/>
</dbReference>
<gene>
    <name evidence="2" type="ORF">HKW67_14380</name>
</gene>
<dbReference type="Pfam" id="PF00903">
    <property type="entry name" value="Glyoxalase"/>
    <property type="match status" value="1"/>
</dbReference>
<reference evidence="2 3" key="1">
    <citation type="submission" date="2020-05" db="EMBL/GenBank/DDBJ databases">
        <title>Complete genome sequence of Gemmatimonas greenlandica TET16.</title>
        <authorList>
            <person name="Zeng Y."/>
        </authorList>
    </citation>
    <scope>NUCLEOTIDE SEQUENCE [LARGE SCALE GENOMIC DNA]</scope>
    <source>
        <strain evidence="2 3">TET16</strain>
    </source>
</reference>
<feature type="domain" description="VOC" evidence="1">
    <location>
        <begin position="3"/>
        <end position="123"/>
    </location>
</feature>
<dbReference type="SUPFAM" id="SSF54593">
    <property type="entry name" value="Glyoxalase/Bleomycin resistance protein/Dihydroxybiphenyl dioxygenase"/>
    <property type="match status" value="1"/>
</dbReference>
<dbReference type="Gene3D" id="3.10.180.10">
    <property type="entry name" value="2,3-Dihydroxybiphenyl 1,2-Dioxygenase, domain 1"/>
    <property type="match status" value="1"/>
</dbReference>
<evidence type="ECO:0000259" key="1">
    <source>
        <dbReference type="PROSITE" id="PS51819"/>
    </source>
</evidence>
<name>A0A6M4IWP6_9BACT</name>
<evidence type="ECO:0000313" key="2">
    <source>
        <dbReference type="EMBL" id="QJR36611.1"/>
    </source>
</evidence>
<dbReference type="InterPro" id="IPR029068">
    <property type="entry name" value="Glyas_Bleomycin-R_OHBP_Dase"/>
</dbReference>
<protein>
    <recommendedName>
        <fullName evidence="1">VOC domain-containing protein</fullName>
    </recommendedName>
</protein>
<dbReference type="EMBL" id="CP053085">
    <property type="protein sequence ID" value="QJR36611.1"/>
    <property type="molecule type" value="Genomic_DNA"/>
</dbReference>
<proteinExistence type="predicted"/>